<keyword evidence="2" id="KW-1185">Reference proteome</keyword>
<sequence length="2480" mass="283755">MGRYLCEIVLPLLLLSAASLNWNLTSLADLLASLFLQFTARSIGFHRIKSPILWGVIILSTLAISHAIFQITLAVEGDQWSMVDARWAKLIGLLRNHSLKSPSIIYFLVVQLVAALVAVFEVYGSRFGLDLYRNLCLGHLLSSFEHIGSYLRVLCCLLLPAVQLVVGSSHPSWVSLPFFICSCIGLIDWSLTSNFLGLFRGWRYLLLYAGLNIVLLYVYQLPVEFSCMFQWHADFIGLYKISAKSNWSEICSGVSLLLFYFMLSCIRYDLVEMDIIMSTRETSLTEQLLPLKHSFLIHELRSGVRHTNVMLRGAVFRTFSINFFTYGLPISLFALSFWSFHFASLCAFGLLAYVGYILYTFPSLFQLHRLNCLLLIFILLWAASTYIFNVAFTVLNKELQKDMDVWETIGLWHYPIPGFFIFAQFCLGILVAMSNLVNSSVFLYLSDGDAQSTNDNCTVEDSEEPEVMIVATIAWGLCKSSRAIVLTLIFSIALKPGFIHAVYMVFFMIYLLSHTISRRIRQYLILLCEAHFVLKYILQLNLISKALEEKGSLALEIISQLGLLDHASSGDFVKIAGLACFCSVYNHGSDMLFSYSTIVQHTPFPPIGWSILKAGLNKSVLLSVYTPSSREREPTNSFNESKIALYLTAMEQKFLLAYRSCGTYIVCLTILLTVYLVTPNYTSFGYLFFLLLWITGRQLVEKTKRRLWFPLKVYAVAIFIFIYGLSAFISFQTWLSRMIDLYPAFGYNPNASMLKNVWDSLAVVIVMQLYSYERRRSKFLKPVDFDVPEFGFFSFIKRLLIWHSEKILFFALLYASLSPISVFGFLYLLGLVICSTLPKSSRLPSKLFLVYSALLLMVDYLFQIWGEKAEMFPGQKHSYLSCFLGLRLFKPGFLGLESGLRGKILVIVACVLQYNVFYWLEMMPCNNGKRGKWEDPCALFGSANGPTGISVCNEGCESCDAGVLLYKDKGAMSNSWPSFGTGISQLGDHISTTTGGLESNTGNNSHRCVWGSFEENHKWTKKSNHVLKKERLDMQKNTLKVYIKFWIENMFNLFGLEINMLVLLLASFAVLNAISLLYIASLAACVLIPRHVIRKLWPMFVFLFASIVTLEYLAIWLNLTTSKEQSPSEANISCHDCWRSSDLFFNYCKKCWLGITVDDPRMLISYYMVFMFACFKLRADNLYGLSELHTYKQMSYQCKKPSLLIDLSFETKSMWTFLDHLRHYCYCHLLDLVLALILITGTLEYDILHLGYLGFALIFFRLRLEVLKKKNEIFKFLRMYNFGLIVFSLAYQCPFVGDVNEGKCGTVDYIYEVIGFYKYDYGFRITSRSALVEIIIFVLVSLQSHMFSSEEFDYVSKYLEAEQIEALIRQQEKRAAWKTAQLQRIRKSEEQKRLRNMQVEKMKSEVLDLQIQVHSMTNNLTCGTNSPGSEGCRRKKKSSLSSFKESNILEKEENDSKKHDPHISSDTLFPFNTNESSTSVKSGSLLAMDCMMHSTDSLYDIADFKEKTTTNEFLDSDRRDREKFEAKVSPLISAVHFIGDGVTQVQSLGSLAVTNLVKLFNIENEEVELCDDSSENGVYYEVDNQNIGCEPLDQTFSMQSSFERTSDGASSKIGMIFCYMWAQRRSNNDIVCYCCFVLMFLWNFSLLSMVYLAALFLYALCANAGPSYMFWVIMLIYTEICILLQYVYQIIIQHCGFSIQVSFLEELGFPNNKIASSFVISNLPLFLVYLSTLLQSSITATDGEWASVTEFSSLRRRNLNPEEMLQSSTYGEKINKLLLPAKNLTELMIRRLYRYWQSVTQGAETPPYFVQLSMEVNLWPDDGIQPERIESGINKLLKIVYDMRCKEKSENTIHSASRVRVQSIERSPENPSMALAVLEVVYASPLSEPISVEWYQSLTPAADVANEILIAQHSGILKELRFPYPISSVIGGRKREVDLYAYVFCADLTVFFLVAIFYQSIIKNNSDFLEVYQLEDQFPKEFVFVLMVIFFLIVLDRVIYLCSFATGKVIFYLFTLVLFTYSATKYAWHMEPSHNHGGRLSLRAIYLMKAISLALQAIQIRYGIPHKSTLYRQFLTSSVSKVNFMGFRVYRALPFLYELRCVLDWSCTTTALTMYDWLKLEDIHGSLFLVKCDADLNRVRQRPGQKQTKMTKFCNGICLFLVLLCVIWAPMLMYSSGNPTNIANPIKDASVRIDLKTIDGRLTLFETTLCKKLSLVELDEHIDLDPQGYLTAYNKDDIQLICCQADGSISWLVPPIVQARFVQSLKWSMNIIFSWQFNRARPKGKEVVKYELILQDQDLPRPMEVMEVLNGTSNSFRIYNVYPRYFRVTGSGDVRFLEQAVRLVTGDLVLNHGTLEWWSFHDIDASNVSVCGELAGPMAIIVSEETPQGILGETLSKFSIWGLYITFVLAVGRFIRLQCADLRMRIPFENLPSCDRLLAICEDIYAARAEGELEVEEVLYWILVKIYRSPHMLLEYTKGD</sequence>
<reference evidence="1 2" key="1">
    <citation type="journal article" date="2022" name="Plant J.">
        <title>Chromosome-level genome of Camellia lanceoleosa provides a valuable resource for understanding genome evolution and self-incompatibility.</title>
        <authorList>
            <person name="Gong W."/>
            <person name="Xiao S."/>
            <person name="Wang L."/>
            <person name="Liao Z."/>
            <person name="Chang Y."/>
            <person name="Mo W."/>
            <person name="Hu G."/>
            <person name="Li W."/>
            <person name="Zhao G."/>
            <person name="Zhu H."/>
            <person name="Hu X."/>
            <person name="Ji K."/>
            <person name="Xiang X."/>
            <person name="Song Q."/>
            <person name="Yuan D."/>
            <person name="Jin S."/>
            <person name="Zhang L."/>
        </authorList>
    </citation>
    <scope>NUCLEOTIDE SEQUENCE [LARGE SCALE GENOMIC DNA]</scope>
    <source>
        <strain evidence="1">SQ_2022a</strain>
    </source>
</reference>
<organism evidence="1 2">
    <name type="scientific">Camellia lanceoleosa</name>
    <dbReference type="NCBI Taxonomy" id="1840588"/>
    <lineage>
        <taxon>Eukaryota</taxon>
        <taxon>Viridiplantae</taxon>
        <taxon>Streptophyta</taxon>
        <taxon>Embryophyta</taxon>
        <taxon>Tracheophyta</taxon>
        <taxon>Spermatophyta</taxon>
        <taxon>Magnoliopsida</taxon>
        <taxon>eudicotyledons</taxon>
        <taxon>Gunneridae</taxon>
        <taxon>Pentapetalae</taxon>
        <taxon>asterids</taxon>
        <taxon>Ericales</taxon>
        <taxon>Theaceae</taxon>
        <taxon>Camellia</taxon>
    </lineage>
</organism>
<proteinExistence type="predicted"/>
<dbReference type="Proteomes" id="UP001060215">
    <property type="component" value="Chromosome 3"/>
</dbReference>
<accession>A0ACC0IUI9</accession>
<evidence type="ECO:0000313" key="1">
    <source>
        <dbReference type="EMBL" id="KAI8028575.1"/>
    </source>
</evidence>
<dbReference type="EMBL" id="CM045760">
    <property type="protein sequence ID" value="KAI8028575.1"/>
    <property type="molecule type" value="Genomic_DNA"/>
</dbReference>
<comment type="caution">
    <text evidence="1">The sequence shown here is derived from an EMBL/GenBank/DDBJ whole genome shotgun (WGS) entry which is preliminary data.</text>
</comment>
<protein>
    <submittedName>
        <fullName evidence="1">Uncharacterized protein</fullName>
    </submittedName>
</protein>
<gene>
    <name evidence="1" type="ORF">LOK49_LG02G02047</name>
</gene>
<name>A0ACC0IUI9_9ERIC</name>
<evidence type="ECO:0000313" key="2">
    <source>
        <dbReference type="Proteomes" id="UP001060215"/>
    </source>
</evidence>